<name>A0A6A5W8N7_9PLEO</name>
<dbReference type="EMBL" id="ML977605">
    <property type="protein sequence ID" value="KAF1998283.1"/>
    <property type="molecule type" value="Genomic_DNA"/>
</dbReference>
<feature type="region of interest" description="Disordered" evidence="1">
    <location>
        <begin position="148"/>
        <end position="169"/>
    </location>
</feature>
<feature type="compositionally biased region" description="Polar residues" evidence="1">
    <location>
        <begin position="151"/>
        <end position="161"/>
    </location>
</feature>
<feature type="region of interest" description="Disordered" evidence="1">
    <location>
        <begin position="355"/>
        <end position="459"/>
    </location>
</feature>
<feature type="compositionally biased region" description="Acidic residues" evidence="1">
    <location>
        <begin position="416"/>
        <end position="432"/>
    </location>
</feature>
<organism evidence="2 3">
    <name type="scientific">Amniculicola lignicola CBS 123094</name>
    <dbReference type="NCBI Taxonomy" id="1392246"/>
    <lineage>
        <taxon>Eukaryota</taxon>
        <taxon>Fungi</taxon>
        <taxon>Dikarya</taxon>
        <taxon>Ascomycota</taxon>
        <taxon>Pezizomycotina</taxon>
        <taxon>Dothideomycetes</taxon>
        <taxon>Pleosporomycetidae</taxon>
        <taxon>Pleosporales</taxon>
        <taxon>Amniculicolaceae</taxon>
        <taxon>Amniculicola</taxon>
    </lineage>
</organism>
<gene>
    <name evidence="2" type="ORF">P154DRAFT_564848</name>
</gene>
<dbReference type="AlphaFoldDB" id="A0A6A5W8N7"/>
<feature type="compositionally biased region" description="Basic and acidic residues" evidence="1">
    <location>
        <begin position="398"/>
        <end position="415"/>
    </location>
</feature>
<sequence length="459" mass="47214">MDNPAPTNPPKPSAPSPPPPPAPAPVQPVTSTSTSIFEPDPTPPSTPPNRVPIHALQDLAVPRPPPDAALYDMNAPWGPLPLDDPFNIDRETDMVKKSRNGTSGARKVVGASRLPSTLAHAHAHAHAHAARGVGGGGGVGIGRGIGISRNPGLNTNSTKPTAQAKWEPTPGLGPIPYVIPLAGDRGVGYSIACTDPPIDRHRSRQRKTVGLRRSVTAPSASTDYEGLGSSSPTPGGSFVGAWMLVGGGMVGGVGGRGHGVADGSGNGGTGPGSSIFASPSLSRRLLKPQVVATGSPAKKMKGIVASLREGGRKGAGSDMMDVGGEDDDGGNGGDDEGGGEYEDDYTRLSTMFKDLGGTPMKVTREEAGIELWEGGDGDVGNDGDGDDEDDGDGDDELEKGQGDDGDNKEHEKGEDEQMFDLDDDNNHDEEMTDMAGEMQGVIMGKSPAKRGRSPTPDAE</sequence>
<proteinExistence type="predicted"/>
<feature type="compositionally biased region" description="Pro residues" evidence="1">
    <location>
        <begin position="40"/>
        <end position="50"/>
    </location>
</feature>
<feature type="region of interest" description="Disordered" evidence="1">
    <location>
        <begin position="1"/>
        <end position="68"/>
    </location>
</feature>
<feature type="region of interest" description="Disordered" evidence="1">
    <location>
        <begin position="198"/>
        <end position="232"/>
    </location>
</feature>
<accession>A0A6A5W8N7</accession>
<evidence type="ECO:0000313" key="3">
    <source>
        <dbReference type="Proteomes" id="UP000799779"/>
    </source>
</evidence>
<protein>
    <submittedName>
        <fullName evidence="2">Uncharacterized protein</fullName>
    </submittedName>
</protein>
<feature type="compositionally biased region" description="Basic residues" evidence="1">
    <location>
        <begin position="201"/>
        <end position="210"/>
    </location>
</feature>
<evidence type="ECO:0000313" key="2">
    <source>
        <dbReference type="EMBL" id="KAF1998283.1"/>
    </source>
</evidence>
<feature type="compositionally biased region" description="Acidic residues" evidence="1">
    <location>
        <begin position="373"/>
        <end position="397"/>
    </location>
</feature>
<feature type="compositionally biased region" description="Gly residues" evidence="1">
    <location>
        <begin position="258"/>
        <end position="271"/>
    </location>
</feature>
<feature type="compositionally biased region" description="Acidic residues" evidence="1">
    <location>
        <begin position="323"/>
        <end position="343"/>
    </location>
</feature>
<keyword evidence="3" id="KW-1185">Reference proteome</keyword>
<feature type="region of interest" description="Disordered" evidence="1">
    <location>
        <begin position="258"/>
        <end position="343"/>
    </location>
</feature>
<dbReference type="Proteomes" id="UP000799779">
    <property type="component" value="Unassembled WGS sequence"/>
</dbReference>
<feature type="compositionally biased region" description="Pro residues" evidence="1">
    <location>
        <begin position="1"/>
        <end position="26"/>
    </location>
</feature>
<reference evidence="2" key="1">
    <citation type="journal article" date="2020" name="Stud. Mycol.">
        <title>101 Dothideomycetes genomes: a test case for predicting lifestyles and emergence of pathogens.</title>
        <authorList>
            <person name="Haridas S."/>
            <person name="Albert R."/>
            <person name="Binder M."/>
            <person name="Bloem J."/>
            <person name="Labutti K."/>
            <person name="Salamov A."/>
            <person name="Andreopoulos B."/>
            <person name="Baker S."/>
            <person name="Barry K."/>
            <person name="Bills G."/>
            <person name="Bluhm B."/>
            <person name="Cannon C."/>
            <person name="Castanera R."/>
            <person name="Culley D."/>
            <person name="Daum C."/>
            <person name="Ezra D."/>
            <person name="Gonzalez J."/>
            <person name="Henrissat B."/>
            <person name="Kuo A."/>
            <person name="Liang C."/>
            <person name="Lipzen A."/>
            <person name="Lutzoni F."/>
            <person name="Magnuson J."/>
            <person name="Mondo S."/>
            <person name="Nolan M."/>
            <person name="Ohm R."/>
            <person name="Pangilinan J."/>
            <person name="Park H.-J."/>
            <person name="Ramirez L."/>
            <person name="Alfaro M."/>
            <person name="Sun H."/>
            <person name="Tritt A."/>
            <person name="Yoshinaga Y."/>
            <person name="Zwiers L.-H."/>
            <person name="Turgeon B."/>
            <person name="Goodwin S."/>
            <person name="Spatafora J."/>
            <person name="Crous P."/>
            <person name="Grigoriev I."/>
        </authorList>
    </citation>
    <scope>NUCLEOTIDE SEQUENCE</scope>
    <source>
        <strain evidence="2">CBS 123094</strain>
    </source>
</reference>
<evidence type="ECO:0000256" key="1">
    <source>
        <dbReference type="SAM" id="MobiDB-lite"/>
    </source>
</evidence>